<dbReference type="Gene3D" id="2.40.30.10">
    <property type="entry name" value="Translation factors"/>
    <property type="match status" value="2"/>
</dbReference>
<evidence type="ECO:0000256" key="4">
    <source>
        <dbReference type="ARBA" id="ARBA00023134"/>
    </source>
</evidence>
<comment type="function">
    <text evidence="1">This protein promotes the GTP-dependent binding of aminoacyl-tRNA to the A-site of ribosomes during protein biosynthesis.</text>
</comment>
<protein>
    <submittedName>
        <fullName evidence="7">Uncharacterized protein LOC108844117</fullName>
    </submittedName>
</protein>
<dbReference type="GeneID" id="108844117"/>
<dbReference type="OrthoDB" id="342024at2759"/>
<reference evidence="7" key="2">
    <citation type="submission" date="2025-08" db="UniProtKB">
        <authorList>
            <consortium name="RefSeq"/>
        </authorList>
    </citation>
    <scope>IDENTIFICATION</scope>
    <source>
        <tissue evidence="7">Leaf</tissue>
    </source>
</reference>
<dbReference type="Gene3D" id="3.40.50.300">
    <property type="entry name" value="P-loop containing nucleotide triphosphate hydrolases"/>
    <property type="match status" value="1"/>
</dbReference>
<dbReference type="PROSITE" id="PS51722">
    <property type="entry name" value="G_TR_2"/>
    <property type="match status" value="1"/>
</dbReference>
<dbReference type="RefSeq" id="XP_018472835.2">
    <property type="nucleotide sequence ID" value="XM_018617333.2"/>
</dbReference>
<dbReference type="GO" id="GO:0005525">
    <property type="term" value="F:GTP binding"/>
    <property type="evidence" value="ECO:0007669"/>
    <property type="project" value="UniProtKB-KW"/>
</dbReference>
<dbReference type="SUPFAM" id="SSF52540">
    <property type="entry name" value="P-loop containing nucleoside triphosphate hydrolases"/>
    <property type="match status" value="1"/>
</dbReference>
<keyword evidence="3" id="KW-0547">Nucleotide-binding</keyword>
<dbReference type="InterPro" id="IPR009000">
    <property type="entry name" value="Transl_B-barrel_sf"/>
</dbReference>
<sequence>MEDSKKRRLEEETDAILTKRPKADAGVHCEADVRMLDTRSHLTMLFMGPSGSGKSTIVGQILLLLGLVSIEELQENEALAIADDRQGRQLAYIIDNKEDDHRLNDEMQLGNASFEIKSRTFTVLDAPGQSRLVPKMIKGAYEADLGILVISASDGEFEQCFSSLTQEHLQLTSAFGVEKLIVLINKMDTVLWSTARFEEIEEKLSSFLFLKNYFHSENVTFLPVSGLHGDNIEMCRSGTVRSLFDVLEAMDLVPRGDASAPFRMPIIQVYTNEDGNHVIYGRVCSGTIKKHDYKHDNLVIMPYQERPKVVALYCIKGKIEVDQAGPGDYVSIHIVPPHNDIHPGAVLSSGGALSRTKSFTAELRFLKTPARMYNGFNAMLHIHSLEVHNCEIVEMKKFTNGSWSGRRRFVKEGEFALCRIEVPENYISIEEIANFPQLGELVLRTEGYTVAVGNVISWDQDEDVVMAGF</sequence>
<dbReference type="InterPro" id="IPR027417">
    <property type="entry name" value="P-loop_NTPase"/>
</dbReference>
<accession>A0A6J0MK16</accession>
<comment type="similarity">
    <text evidence="2">Belongs to the TRAFAC class translation factor GTPase superfamily. Classic translation factor GTPase family. EF-Tu/EF-1A subfamily.</text>
</comment>
<evidence type="ECO:0000313" key="7">
    <source>
        <dbReference type="RefSeq" id="XP_018472835.2"/>
    </source>
</evidence>
<dbReference type="InterPro" id="IPR054696">
    <property type="entry name" value="GTP-eEF1A_C"/>
</dbReference>
<dbReference type="KEGG" id="rsz:108844117"/>
<reference evidence="6" key="1">
    <citation type="journal article" date="2019" name="Database">
        <title>The radish genome database (RadishGD): an integrated information resource for radish genomics.</title>
        <authorList>
            <person name="Yu H.J."/>
            <person name="Baek S."/>
            <person name="Lee Y.J."/>
            <person name="Cho A."/>
            <person name="Mun J.H."/>
        </authorList>
    </citation>
    <scope>NUCLEOTIDE SEQUENCE [LARGE SCALE GENOMIC DNA]</scope>
    <source>
        <strain evidence="6">cv. WK10039</strain>
    </source>
</reference>
<evidence type="ECO:0000256" key="1">
    <source>
        <dbReference type="ARBA" id="ARBA00003982"/>
    </source>
</evidence>
<evidence type="ECO:0000313" key="6">
    <source>
        <dbReference type="Proteomes" id="UP000504610"/>
    </source>
</evidence>
<dbReference type="Proteomes" id="UP000504610">
    <property type="component" value="Chromosome 3"/>
</dbReference>
<feature type="domain" description="Tr-type G" evidence="5">
    <location>
        <begin position="39"/>
        <end position="255"/>
    </location>
</feature>
<dbReference type="InterPro" id="IPR050100">
    <property type="entry name" value="TRAFAC_GTPase_members"/>
</dbReference>
<dbReference type="InterPro" id="IPR000795">
    <property type="entry name" value="T_Tr_GTP-bd_dom"/>
</dbReference>
<dbReference type="GO" id="GO:0003924">
    <property type="term" value="F:GTPase activity"/>
    <property type="evidence" value="ECO:0007669"/>
    <property type="project" value="InterPro"/>
</dbReference>
<gene>
    <name evidence="7" type="primary">LOC108844117</name>
</gene>
<evidence type="ECO:0000256" key="2">
    <source>
        <dbReference type="ARBA" id="ARBA00007249"/>
    </source>
</evidence>
<dbReference type="PANTHER" id="PTHR23115">
    <property type="entry name" value="TRANSLATION FACTOR"/>
    <property type="match status" value="1"/>
</dbReference>
<organism evidence="6 7">
    <name type="scientific">Raphanus sativus</name>
    <name type="common">Radish</name>
    <name type="synonym">Raphanus raphanistrum var. sativus</name>
    <dbReference type="NCBI Taxonomy" id="3726"/>
    <lineage>
        <taxon>Eukaryota</taxon>
        <taxon>Viridiplantae</taxon>
        <taxon>Streptophyta</taxon>
        <taxon>Embryophyta</taxon>
        <taxon>Tracheophyta</taxon>
        <taxon>Spermatophyta</taxon>
        <taxon>Magnoliopsida</taxon>
        <taxon>eudicotyledons</taxon>
        <taxon>Gunneridae</taxon>
        <taxon>Pentapetalae</taxon>
        <taxon>rosids</taxon>
        <taxon>malvids</taxon>
        <taxon>Brassicales</taxon>
        <taxon>Brassicaceae</taxon>
        <taxon>Brassiceae</taxon>
        <taxon>Raphanus</taxon>
    </lineage>
</organism>
<keyword evidence="6" id="KW-1185">Reference proteome</keyword>
<dbReference type="SUPFAM" id="SSF50447">
    <property type="entry name" value="Translation proteins"/>
    <property type="match status" value="1"/>
</dbReference>
<keyword evidence="4" id="KW-0342">GTP-binding</keyword>
<evidence type="ECO:0000256" key="3">
    <source>
        <dbReference type="ARBA" id="ARBA00022741"/>
    </source>
</evidence>
<evidence type="ECO:0000259" key="5">
    <source>
        <dbReference type="PROSITE" id="PS51722"/>
    </source>
</evidence>
<dbReference type="Pfam" id="PF22594">
    <property type="entry name" value="GTP-eEF1A_C"/>
    <property type="match status" value="1"/>
</dbReference>
<dbReference type="InterPro" id="IPR009001">
    <property type="entry name" value="Transl_elong_EF1A/Init_IF2_C"/>
</dbReference>
<name>A0A6J0MK16_RAPSA</name>
<dbReference type="AlphaFoldDB" id="A0A6J0MK16"/>
<proteinExistence type="inferred from homology"/>
<dbReference type="Pfam" id="PF00009">
    <property type="entry name" value="GTP_EFTU"/>
    <property type="match status" value="1"/>
</dbReference>
<dbReference type="SUPFAM" id="SSF50465">
    <property type="entry name" value="EF-Tu/eEF-1alpha/eIF2-gamma C-terminal domain"/>
    <property type="match status" value="1"/>
</dbReference>